<organism evidence="2 3">
    <name type="scientific">Choiromyces venosus 120613-1</name>
    <dbReference type="NCBI Taxonomy" id="1336337"/>
    <lineage>
        <taxon>Eukaryota</taxon>
        <taxon>Fungi</taxon>
        <taxon>Dikarya</taxon>
        <taxon>Ascomycota</taxon>
        <taxon>Pezizomycotina</taxon>
        <taxon>Pezizomycetes</taxon>
        <taxon>Pezizales</taxon>
        <taxon>Tuberaceae</taxon>
        <taxon>Choiromyces</taxon>
    </lineage>
</organism>
<protein>
    <submittedName>
        <fullName evidence="2">DDE-domain-containing protein</fullName>
    </submittedName>
</protein>
<sequence>VYEFLQCHLEHRSKYSKQIEHCHALKLHTPLVLMMYFDRLAGLIQEYTIEAKNIYNFDEIAFILGCSDSEKVIVDVRPFWENGALHSTNRELVSVCETISGDGAVLPPLVIIPGVIHQEPWYTTTSIPDDYLIGRSETGYSNDELSMKWLAHFQIFSQRLQVGVYRLLLLDGFGSHCTKQFIDYCDNHKIVVFCLPPHTSYLLQPLDVVVFQPYKYYH</sequence>
<dbReference type="PANTHER" id="PTHR19303">
    <property type="entry name" value="TRANSPOSON"/>
    <property type="match status" value="1"/>
</dbReference>
<dbReference type="AlphaFoldDB" id="A0A3N4K153"/>
<dbReference type="GO" id="GO:0005634">
    <property type="term" value="C:nucleus"/>
    <property type="evidence" value="ECO:0007669"/>
    <property type="project" value="TreeGrafter"/>
</dbReference>
<dbReference type="OrthoDB" id="5425161at2759"/>
<dbReference type="Proteomes" id="UP000276215">
    <property type="component" value="Unassembled WGS sequence"/>
</dbReference>
<dbReference type="Pfam" id="PF03184">
    <property type="entry name" value="DDE_1"/>
    <property type="match status" value="1"/>
</dbReference>
<reference evidence="2 3" key="1">
    <citation type="journal article" date="2018" name="Nat. Ecol. Evol.">
        <title>Pezizomycetes genomes reveal the molecular basis of ectomycorrhizal truffle lifestyle.</title>
        <authorList>
            <person name="Murat C."/>
            <person name="Payen T."/>
            <person name="Noel B."/>
            <person name="Kuo A."/>
            <person name="Morin E."/>
            <person name="Chen J."/>
            <person name="Kohler A."/>
            <person name="Krizsan K."/>
            <person name="Balestrini R."/>
            <person name="Da Silva C."/>
            <person name="Montanini B."/>
            <person name="Hainaut M."/>
            <person name="Levati E."/>
            <person name="Barry K.W."/>
            <person name="Belfiori B."/>
            <person name="Cichocki N."/>
            <person name="Clum A."/>
            <person name="Dockter R.B."/>
            <person name="Fauchery L."/>
            <person name="Guy J."/>
            <person name="Iotti M."/>
            <person name="Le Tacon F."/>
            <person name="Lindquist E.A."/>
            <person name="Lipzen A."/>
            <person name="Malagnac F."/>
            <person name="Mello A."/>
            <person name="Molinier V."/>
            <person name="Miyauchi S."/>
            <person name="Poulain J."/>
            <person name="Riccioni C."/>
            <person name="Rubini A."/>
            <person name="Sitrit Y."/>
            <person name="Splivallo R."/>
            <person name="Traeger S."/>
            <person name="Wang M."/>
            <person name="Zifcakova L."/>
            <person name="Wipf D."/>
            <person name="Zambonelli A."/>
            <person name="Paolocci F."/>
            <person name="Nowrousian M."/>
            <person name="Ottonello S."/>
            <person name="Baldrian P."/>
            <person name="Spatafora J.W."/>
            <person name="Henrissat B."/>
            <person name="Nagy L.G."/>
            <person name="Aury J.M."/>
            <person name="Wincker P."/>
            <person name="Grigoriev I.V."/>
            <person name="Bonfante P."/>
            <person name="Martin F.M."/>
        </authorList>
    </citation>
    <scope>NUCLEOTIDE SEQUENCE [LARGE SCALE GENOMIC DNA]</scope>
    <source>
        <strain evidence="2 3">120613-1</strain>
    </source>
</reference>
<evidence type="ECO:0000313" key="2">
    <source>
        <dbReference type="EMBL" id="RPB04330.1"/>
    </source>
</evidence>
<dbReference type="EMBL" id="ML120359">
    <property type="protein sequence ID" value="RPB04330.1"/>
    <property type="molecule type" value="Genomic_DNA"/>
</dbReference>
<dbReference type="InterPro" id="IPR050863">
    <property type="entry name" value="CenT-Element_Derived"/>
</dbReference>
<feature type="domain" description="DDE-1" evidence="1">
    <location>
        <begin position="90"/>
        <end position="216"/>
    </location>
</feature>
<gene>
    <name evidence="2" type="ORF">L873DRAFT_1571743</name>
</gene>
<proteinExistence type="predicted"/>
<evidence type="ECO:0000313" key="3">
    <source>
        <dbReference type="Proteomes" id="UP000276215"/>
    </source>
</evidence>
<accession>A0A3N4K153</accession>
<dbReference type="GO" id="GO:0003677">
    <property type="term" value="F:DNA binding"/>
    <property type="evidence" value="ECO:0007669"/>
    <property type="project" value="TreeGrafter"/>
</dbReference>
<dbReference type="PANTHER" id="PTHR19303:SF74">
    <property type="entry name" value="POGO TRANSPOSABLE ELEMENT WITH KRAB DOMAIN"/>
    <property type="match status" value="1"/>
</dbReference>
<keyword evidence="3" id="KW-1185">Reference proteome</keyword>
<evidence type="ECO:0000259" key="1">
    <source>
        <dbReference type="Pfam" id="PF03184"/>
    </source>
</evidence>
<name>A0A3N4K153_9PEZI</name>
<dbReference type="InterPro" id="IPR004875">
    <property type="entry name" value="DDE_SF_endonuclease_dom"/>
</dbReference>
<feature type="non-terminal residue" evidence="2">
    <location>
        <position position="218"/>
    </location>
</feature>
<feature type="non-terminal residue" evidence="2">
    <location>
        <position position="1"/>
    </location>
</feature>